<name>A0AAW9IEB6_CLOPF</name>
<reference evidence="1" key="1">
    <citation type="submission" date="2019-11" db="EMBL/GenBank/DDBJ databases">
        <title>Characterization of Clostridium perfringens isolates from swine manure treated agricultural soils.</title>
        <authorList>
            <person name="Wushke S.T."/>
        </authorList>
    </citation>
    <scope>NUCLEOTIDE SEQUENCE</scope>
    <source>
        <strain evidence="1">X26</strain>
    </source>
</reference>
<proteinExistence type="predicted"/>
<comment type="caution">
    <text evidence="1">The sequence shown here is derived from an EMBL/GenBank/DDBJ whole genome shotgun (WGS) entry which is preliminary data.</text>
</comment>
<accession>A0AAW9IEB6</accession>
<dbReference type="AlphaFoldDB" id="A0AAW9IEB6"/>
<gene>
    <name evidence="1" type="ORF">GNF79_20885</name>
</gene>
<organism evidence="1 2">
    <name type="scientific">Clostridium perfringens</name>
    <dbReference type="NCBI Taxonomy" id="1502"/>
    <lineage>
        <taxon>Bacteria</taxon>
        <taxon>Bacillati</taxon>
        <taxon>Bacillota</taxon>
        <taxon>Clostridia</taxon>
        <taxon>Eubacteriales</taxon>
        <taxon>Clostridiaceae</taxon>
        <taxon>Clostridium</taxon>
    </lineage>
</organism>
<feature type="non-terminal residue" evidence="1">
    <location>
        <position position="104"/>
    </location>
</feature>
<evidence type="ECO:0000313" key="2">
    <source>
        <dbReference type="Proteomes" id="UP001291306"/>
    </source>
</evidence>
<dbReference type="EMBL" id="WNVC01001432">
    <property type="protein sequence ID" value="MDZ5001459.1"/>
    <property type="molecule type" value="Genomic_DNA"/>
</dbReference>
<protein>
    <submittedName>
        <fullName evidence="1">Repressor LexA</fullName>
    </submittedName>
</protein>
<sequence>MELSKVQNRFIKQKTSGYKLLKGKEGTGKSTASIYKAINLENNYCIYEEDKILFITSDYNKTSKAINLYKKESNENYFYSLFSLGKERVSILTIEELINTYSKA</sequence>
<dbReference type="Proteomes" id="UP001291306">
    <property type="component" value="Unassembled WGS sequence"/>
</dbReference>
<evidence type="ECO:0000313" key="1">
    <source>
        <dbReference type="EMBL" id="MDZ5001459.1"/>
    </source>
</evidence>